<dbReference type="GO" id="GO:0003824">
    <property type="term" value="F:catalytic activity"/>
    <property type="evidence" value="ECO:0007669"/>
    <property type="project" value="UniProtKB-ARBA"/>
</dbReference>
<dbReference type="SMART" id="SM00091">
    <property type="entry name" value="PAS"/>
    <property type="match status" value="1"/>
</dbReference>
<feature type="domain" description="EAL" evidence="4">
    <location>
        <begin position="562"/>
        <end position="816"/>
    </location>
</feature>
<evidence type="ECO:0000259" key="3">
    <source>
        <dbReference type="PROSITE" id="PS50112"/>
    </source>
</evidence>
<reference evidence="6 7" key="1">
    <citation type="submission" date="2017-05" db="EMBL/GenBank/DDBJ databases">
        <title>Thiocyanate degradation by Thiohalobacter thiocyanaticus FOKN1.</title>
        <authorList>
            <person name="Oshiki M."/>
            <person name="Fukushima T."/>
            <person name="Kawano S."/>
            <person name="Nakagawa J."/>
        </authorList>
    </citation>
    <scope>NUCLEOTIDE SEQUENCE [LARGE SCALE GENOMIC DNA]</scope>
    <source>
        <strain evidence="6 7">FOKN1</strain>
    </source>
</reference>
<dbReference type="SUPFAM" id="SSF55785">
    <property type="entry name" value="PYP-like sensor domain (PAS domain)"/>
    <property type="match status" value="1"/>
</dbReference>
<keyword evidence="2" id="KW-0472">Membrane</keyword>
<protein>
    <submittedName>
        <fullName evidence="6">Multisensor diguanylate cyclase/phophodiesterase</fullName>
    </submittedName>
</protein>
<dbReference type="Pfam" id="PF00990">
    <property type="entry name" value="GGDEF"/>
    <property type="match status" value="1"/>
</dbReference>
<dbReference type="InterPro" id="IPR052155">
    <property type="entry name" value="Biofilm_reg_signaling"/>
</dbReference>
<dbReference type="Gene3D" id="3.30.450.20">
    <property type="entry name" value="PAS domain"/>
    <property type="match status" value="1"/>
</dbReference>
<dbReference type="OrthoDB" id="5800525at2"/>
<dbReference type="CDD" id="cd01948">
    <property type="entry name" value="EAL"/>
    <property type="match status" value="1"/>
</dbReference>
<dbReference type="Pfam" id="PF00563">
    <property type="entry name" value="EAL"/>
    <property type="match status" value="1"/>
</dbReference>
<dbReference type="SUPFAM" id="SSF55073">
    <property type="entry name" value="Nucleotide cyclase"/>
    <property type="match status" value="1"/>
</dbReference>
<feature type="transmembrane region" description="Helical" evidence="2">
    <location>
        <begin position="208"/>
        <end position="229"/>
    </location>
</feature>
<dbReference type="InterPro" id="IPR000014">
    <property type="entry name" value="PAS"/>
</dbReference>
<evidence type="ECO:0000256" key="2">
    <source>
        <dbReference type="SAM" id="Phobius"/>
    </source>
</evidence>
<organism evidence="6 7">
    <name type="scientific">Thiohalobacter thiocyanaticus</name>
    <dbReference type="NCBI Taxonomy" id="585455"/>
    <lineage>
        <taxon>Bacteria</taxon>
        <taxon>Pseudomonadati</taxon>
        <taxon>Pseudomonadota</taxon>
        <taxon>Gammaproteobacteria</taxon>
        <taxon>Thiohalobacterales</taxon>
        <taxon>Thiohalobacteraceae</taxon>
        <taxon>Thiohalobacter</taxon>
    </lineage>
</organism>
<sequence length="820" mass="92019">MNTRLEEVLQPSWLGYLAEPFAGWRGWVVPLGLSLLLVLISQTNFVLFHTLAELFAIMVAIILSVVAWHTYSFSRNHYLMYLGVGYFWIAILDLLHTLSFPGVSVIPAPDAGMTIEFWIVTRYFEALLLLSGPLFFTRRVQPVPLLLLFGLIAWLLASWVFSGVIPDAYVEGEGLTRFKVLSEYVVILLLMASAGLLTWYRGHMDRDIYFLMIGAILLTVAAELTFTLYHSVYSTPLLIGHILKLLSFWLIYYAVIRTTLTAPYRVLARGSSTYDAIPDPTLLVDADGIIRQVNRAAATRAGREPEAVVGRHCHDLFHSAQYSQAECVICQHVHSSQPLSSYEQYLSETGEWREYSLAPFGLVDGFRGMVHVATDITARKRAEEQLIRQANYDQLTHLPNRALAMDRLQVGLSRAAHNHTQVAAMFIDLDNFKNINDSLGHRVGDKLLVEAAGRFQATLEAGETLARWGGDEFLVLLPELQGLERAEAVAEQILQAMSRPVQIEQRELIVSASIGIAVYPDDGQDPDVLLSDADTAMYRAKAAGRNTYRFFTPEMNRDAALRLELETELRHAVERGELYMVYQPQVDLETRQVIGCEALMRWSSRRFGEVPPDRFIPLAEESGLINPIGEWMLNRVFADISALNRTLGRHLAVSINISSRQLREPSFLERFRHYLDEYALAPDGLLIEITESLLVEDDEATMGCLDALVRMGMRLSMDDFGTGYSSLSYLKRFPFSEIKIDRDFVRDISTDPGDAALCLAIIAMAKGLGIQVVGEGVETEAQADFLSEHEADIGQGYLFSRPLRLEDLCGYLGVGVRSEE</sequence>
<dbReference type="InterPro" id="IPR035919">
    <property type="entry name" value="EAL_sf"/>
</dbReference>
<feature type="domain" description="PAS" evidence="3">
    <location>
        <begin position="275"/>
        <end position="318"/>
    </location>
</feature>
<keyword evidence="2" id="KW-1133">Transmembrane helix</keyword>
<dbReference type="InterPro" id="IPR001633">
    <property type="entry name" value="EAL_dom"/>
</dbReference>
<dbReference type="PROSITE" id="PS50887">
    <property type="entry name" value="GGDEF"/>
    <property type="match status" value="1"/>
</dbReference>
<feature type="transmembrane region" description="Helical" evidence="2">
    <location>
        <begin position="181"/>
        <end position="201"/>
    </location>
</feature>
<dbReference type="PANTHER" id="PTHR44757">
    <property type="entry name" value="DIGUANYLATE CYCLASE DGCP"/>
    <property type="match status" value="1"/>
</dbReference>
<dbReference type="InterPro" id="IPR029787">
    <property type="entry name" value="Nucleotide_cyclase"/>
</dbReference>
<feature type="transmembrane region" description="Helical" evidence="2">
    <location>
        <begin position="21"/>
        <end position="40"/>
    </location>
</feature>
<dbReference type="FunFam" id="3.30.70.270:FF:000001">
    <property type="entry name" value="Diguanylate cyclase domain protein"/>
    <property type="match status" value="1"/>
</dbReference>
<keyword evidence="2" id="KW-0812">Transmembrane</keyword>
<dbReference type="PROSITE" id="PS50112">
    <property type="entry name" value="PAS"/>
    <property type="match status" value="1"/>
</dbReference>
<dbReference type="Gene3D" id="3.30.70.270">
    <property type="match status" value="1"/>
</dbReference>
<evidence type="ECO:0000259" key="5">
    <source>
        <dbReference type="PROSITE" id="PS50887"/>
    </source>
</evidence>
<dbReference type="PANTHER" id="PTHR44757:SF2">
    <property type="entry name" value="BIOFILM ARCHITECTURE MAINTENANCE PROTEIN MBAA"/>
    <property type="match status" value="1"/>
</dbReference>
<dbReference type="KEGG" id="ttc:FOKN1_2900"/>
<evidence type="ECO:0000259" key="4">
    <source>
        <dbReference type="PROSITE" id="PS50883"/>
    </source>
</evidence>
<name>A0A1Z4VV42_9GAMM</name>
<evidence type="ECO:0000256" key="1">
    <source>
        <dbReference type="ARBA" id="ARBA00001946"/>
    </source>
</evidence>
<dbReference type="CDD" id="cd01949">
    <property type="entry name" value="GGDEF"/>
    <property type="match status" value="1"/>
</dbReference>
<dbReference type="RefSeq" id="WP_096367261.1">
    <property type="nucleotide sequence ID" value="NZ_AP018052.1"/>
</dbReference>
<dbReference type="Gene3D" id="3.20.20.450">
    <property type="entry name" value="EAL domain"/>
    <property type="match status" value="1"/>
</dbReference>
<proteinExistence type="predicted"/>
<dbReference type="AlphaFoldDB" id="A0A1Z4VV42"/>
<dbReference type="InterPro" id="IPR043128">
    <property type="entry name" value="Rev_trsase/Diguanyl_cyclase"/>
</dbReference>
<gene>
    <name evidence="6" type="ORF">FOKN1_2900</name>
</gene>
<dbReference type="SMART" id="SM00267">
    <property type="entry name" value="GGDEF"/>
    <property type="match status" value="1"/>
</dbReference>
<dbReference type="PROSITE" id="PS50883">
    <property type="entry name" value="EAL"/>
    <property type="match status" value="1"/>
</dbReference>
<evidence type="ECO:0000313" key="6">
    <source>
        <dbReference type="EMBL" id="BAZ95258.1"/>
    </source>
</evidence>
<dbReference type="CDD" id="cd00130">
    <property type="entry name" value="PAS"/>
    <property type="match status" value="1"/>
</dbReference>
<accession>A0A1Z4VV42</accession>
<dbReference type="NCBIfam" id="TIGR00254">
    <property type="entry name" value="GGDEF"/>
    <property type="match status" value="1"/>
</dbReference>
<dbReference type="SMART" id="SM00052">
    <property type="entry name" value="EAL"/>
    <property type="match status" value="1"/>
</dbReference>
<dbReference type="Pfam" id="PF17159">
    <property type="entry name" value="MASE3"/>
    <property type="match status" value="1"/>
</dbReference>
<dbReference type="Pfam" id="PF08448">
    <property type="entry name" value="PAS_4"/>
    <property type="match status" value="1"/>
</dbReference>
<keyword evidence="7" id="KW-1185">Reference proteome</keyword>
<dbReference type="Proteomes" id="UP000218765">
    <property type="component" value="Chromosome"/>
</dbReference>
<feature type="transmembrane region" description="Helical" evidence="2">
    <location>
        <begin position="143"/>
        <end position="161"/>
    </location>
</feature>
<dbReference type="InterPro" id="IPR000160">
    <property type="entry name" value="GGDEF_dom"/>
</dbReference>
<feature type="domain" description="GGDEF" evidence="5">
    <location>
        <begin position="420"/>
        <end position="553"/>
    </location>
</feature>
<feature type="transmembrane region" description="Helical" evidence="2">
    <location>
        <begin position="46"/>
        <end position="66"/>
    </location>
</feature>
<feature type="transmembrane region" description="Helical" evidence="2">
    <location>
        <begin position="78"/>
        <end position="97"/>
    </location>
</feature>
<dbReference type="EMBL" id="AP018052">
    <property type="protein sequence ID" value="BAZ95258.1"/>
    <property type="molecule type" value="Genomic_DNA"/>
</dbReference>
<dbReference type="InterPro" id="IPR033425">
    <property type="entry name" value="MASE3"/>
</dbReference>
<dbReference type="InterPro" id="IPR013656">
    <property type="entry name" value="PAS_4"/>
</dbReference>
<dbReference type="SUPFAM" id="SSF141868">
    <property type="entry name" value="EAL domain-like"/>
    <property type="match status" value="1"/>
</dbReference>
<evidence type="ECO:0000313" key="7">
    <source>
        <dbReference type="Proteomes" id="UP000218765"/>
    </source>
</evidence>
<feature type="transmembrane region" description="Helical" evidence="2">
    <location>
        <begin position="117"/>
        <end position="136"/>
    </location>
</feature>
<dbReference type="InterPro" id="IPR035965">
    <property type="entry name" value="PAS-like_dom_sf"/>
</dbReference>
<dbReference type="NCBIfam" id="TIGR00229">
    <property type="entry name" value="sensory_box"/>
    <property type="match status" value="1"/>
</dbReference>
<comment type="cofactor">
    <cofactor evidence="1">
        <name>Mg(2+)</name>
        <dbReference type="ChEBI" id="CHEBI:18420"/>
    </cofactor>
</comment>